<dbReference type="GeneID" id="84233467"/>
<dbReference type="PANTHER" id="PTHR43055:SF1">
    <property type="entry name" value="FORMATE-DEPENDENT PHOSPHORIBOSYLGLYCINAMIDE FORMYLTRANSFERASE"/>
    <property type="match status" value="1"/>
</dbReference>
<feature type="domain" description="ATP-grasp" evidence="5">
    <location>
        <begin position="112"/>
        <end position="299"/>
    </location>
</feature>
<organism evidence="6 7">
    <name type="scientific">Methanolobus sediminis</name>
    <dbReference type="NCBI Taxonomy" id="3072978"/>
    <lineage>
        <taxon>Archaea</taxon>
        <taxon>Methanobacteriati</taxon>
        <taxon>Methanobacteriota</taxon>
        <taxon>Stenosarchaea group</taxon>
        <taxon>Methanomicrobia</taxon>
        <taxon>Methanosarcinales</taxon>
        <taxon>Methanosarcinaceae</taxon>
        <taxon>Methanolobus</taxon>
    </lineage>
</organism>
<evidence type="ECO:0000256" key="3">
    <source>
        <dbReference type="ARBA" id="ARBA00022840"/>
    </source>
</evidence>
<evidence type="ECO:0000313" key="6">
    <source>
        <dbReference type="EMBL" id="WMW24804.1"/>
    </source>
</evidence>
<dbReference type="Proteomes" id="UP001182908">
    <property type="component" value="Chromosome"/>
</dbReference>
<dbReference type="PANTHER" id="PTHR43055">
    <property type="entry name" value="FORMATE-DEPENDENT PHOSPHORIBOSYLGLYCINAMIDE FORMYLTRANSFERASE"/>
    <property type="match status" value="1"/>
</dbReference>
<dbReference type="Pfam" id="PF02655">
    <property type="entry name" value="ATP-grasp_3"/>
    <property type="match status" value="1"/>
</dbReference>
<dbReference type="Gene3D" id="3.30.470.20">
    <property type="entry name" value="ATP-grasp fold, B domain"/>
    <property type="match status" value="1"/>
</dbReference>
<evidence type="ECO:0000256" key="4">
    <source>
        <dbReference type="PROSITE-ProRule" id="PRU00409"/>
    </source>
</evidence>
<dbReference type="KEGG" id="mseb:RE474_12080"/>
<protein>
    <submittedName>
        <fullName evidence="6">ATP-grasp domain-containing protein</fullName>
    </submittedName>
</protein>
<dbReference type="RefSeq" id="WP_309310611.1">
    <property type="nucleotide sequence ID" value="NZ_CP133592.1"/>
</dbReference>
<evidence type="ECO:0000259" key="5">
    <source>
        <dbReference type="PROSITE" id="PS50975"/>
    </source>
</evidence>
<keyword evidence="7" id="KW-1185">Reference proteome</keyword>
<dbReference type="AlphaFoldDB" id="A0AA51UJQ7"/>
<evidence type="ECO:0000256" key="2">
    <source>
        <dbReference type="ARBA" id="ARBA00022741"/>
    </source>
</evidence>
<sequence>MKNILVIGFSTRNIVCSGSRAGYNMYSIDAFCDYDLQQCAKGFAKLDIGESFDASRISLADVSDLIESFDVKFDAIIPGSGFEMIGLERLPFWILGNDPRIMAEVSDKHLFSIFLKKRGIAHPETVLLDEIGALEFPLMVKPACSGGGIFNMKVNNSHDLIVLYSRLKEAGLPPGKSKIIAQEFVDGIPASVSVLSTRDRAVAIVVNEQLIGTSWLTEMPFAYCGNITPFETPYASEMKQIAENLILELGLVGSNGVDFIITEKGPIVIEVNARFQGSLDSVEMATGLNLLESHLKAFEGIIDISAEIPGVKGNGNANKYAGRCILYSDRKMVMTEAVRDMLLERNVCDVPVAGQFIGPNEPVISVLNSGNDRDEVIRGMKDSVTFIRESLNLLNPE</sequence>
<dbReference type="PROSITE" id="PS50975">
    <property type="entry name" value="ATP_GRASP"/>
    <property type="match status" value="1"/>
</dbReference>
<dbReference type="SUPFAM" id="SSF56059">
    <property type="entry name" value="Glutathione synthetase ATP-binding domain-like"/>
    <property type="match status" value="1"/>
</dbReference>
<evidence type="ECO:0000313" key="7">
    <source>
        <dbReference type="Proteomes" id="UP001182908"/>
    </source>
</evidence>
<dbReference type="GO" id="GO:0005829">
    <property type="term" value="C:cytosol"/>
    <property type="evidence" value="ECO:0007669"/>
    <property type="project" value="TreeGrafter"/>
</dbReference>
<keyword evidence="3 4" id="KW-0067">ATP-binding</keyword>
<reference evidence="6 7" key="1">
    <citation type="submission" date="2023-08" db="EMBL/GenBank/DDBJ databases">
        <title>Methanolobus mangrovi sp. nov. and Methanolobus sediminis sp. nov, two novel methylotrophic methanogens isolated from mangrove sediments in China.</title>
        <authorList>
            <person name="Zhou J."/>
        </authorList>
    </citation>
    <scope>NUCLEOTIDE SEQUENCE [LARGE SCALE GENOMIC DNA]</scope>
    <source>
        <strain evidence="6 7">FTZ6</strain>
    </source>
</reference>
<proteinExistence type="predicted"/>
<name>A0AA51UJQ7_9EURY</name>
<dbReference type="PIRSF" id="PIRSF016817">
    <property type="entry name" value="UCP016817_carboligase"/>
    <property type="match status" value="1"/>
</dbReference>
<dbReference type="InterPro" id="IPR003806">
    <property type="entry name" value="ATP-grasp_PylC-type"/>
</dbReference>
<dbReference type="GO" id="GO:0016874">
    <property type="term" value="F:ligase activity"/>
    <property type="evidence" value="ECO:0007669"/>
    <property type="project" value="UniProtKB-KW"/>
</dbReference>
<dbReference type="InterPro" id="IPR011761">
    <property type="entry name" value="ATP-grasp"/>
</dbReference>
<dbReference type="EMBL" id="CP133592">
    <property type="protein sequence ID" value="WMW24804.1"/>
    <property type="molecule type" value="Genomic_DNA"/>
</dbReference>
<keyword evidence="1" id="KW-0436">Ligase</keyword>
<accession>A0AA51UJQ7</accession>
<dbReference type="InterPro" id="IPR016677">
    <property type="entry name" value="UCP016817_carboligase"/>
</dbReference>
<keyword evidence="2 4" id="KW-0547">Nucleotide-binding</keyword>
<evidence type="ECO:0000256" key="1">
    <source>
        <dbReference type="ARBA" id="ARBA00022598"/>
    </source>
</evidence>
<dbReference type="GO" id="GO:0046872">
    <property type="term" value="F:metal ion binding"/>
    <property type="evidence" value="ECO:0007669"/>
    <property type="project" value="InterPro"/>
</dbReference>
<gene>
    <name evidence="6" type="ORF">RE474_12080</name>
</gene>
<dbReference type="GO" id="GO:0005524">
    <property type="term" value="F:ATP binding"/>
    <property type="evidence" value="ECO:0007669"/>
    <property type="project" value="UniProtKB-UniRule"/>
</dbReference>